<keyword evidence="1" id="KW-0732">Signal</keyword>
<dbReference type="PROSITE" id="PS51257">
    <property type="entry name" value="PROKAR_LIPOPROTEIN"/>
    <property type="match status" value="1"/>
</dbReference>
<name>A0A1C7PF54_9BACT</name>
<organism evidence="2 3">
    <name type="scientific">Akkermansia glycaniphila</name>
    <dbReference type="NCBI Taxonomy" id="1679444"/>
    <lineage>
        <taxon>Bacteria</taxon>
        <taxon>Pseudomonadati</taxon>
        <taxon>Verrucomicrobiota</taxon>
        <taxon>Verrucomicrobiia</taxon>
        <taxon>Verrucomicrobiales</taxon>
        <taxon>Akkermansiaceae</taxon>
        <taxon>Akkermansia</taxon>
    </lineage>
</organism>
<dbReference type="Proteomes" id="UP000176204">
    <property type="component" value="Chromosome I"/>
</dbReference>
<dbReference type="EMBL" id="LT629973">
    <property type="protein sequence ID" value="SEH78025.1"/>
    <property type="molecule type" value="Genomic_DNA"/>
</dbReference>
<sequence length="149" mass="15602">MTFRSRFLSLLTTSLLLSGLVSCQQTRKGSETPTGVVTTIMTGTIVRVKHVKLVVDTQSGAFASMTGKAAGTIAPSIIAEGTQHLAAAAGSLLDNKLEEAPGVQIRVRMDDEAGTLKQITQLASPEDSFKVGQKVCISIGNTPGNVFPD</sequence>
<proteinExistence type="predicted"/>
<keyword evidence="3" id="KW-1185">Reference proteome</keyword>
<evidence type="ECO:0000313" key="2">
    <source>
        <dbReference type="EMBL" id="SEH78025.1"/>
    </source>
</evidence>
<reference evidence="3" key="1">
    <citation type="submission" date="2016-09" db="EMBL/GenBank/DDBJ databases">
        <authorList>
            <person name="Koehorst J."/>
        </authorList>
    </citation>
    <scope>NUCLEOTIDE SEQUENCE [LARGE SCALE GENOMIC DNA]</scope>
</reference>
<dbReference type="KEGG" id="agl:PYTT_0691"/>
<dbReference type="RefSeq" id="WP_067776916.1">
    <property type="nucleotide sequence ID" value="NZ_JACVVN010000012.1"/>
</dbReference>
<dbReference type="AlphaFoldDB" id="A0A1C7PF54"/>
<evidence type="ECO:0000313" key="3">
    <source>
        <dbReference type="Proteomes" id="UP000176204"/>
    </source>
</evidence>
<feature type="chain" id="PRO_5014266601" evidence="1">
    <location>
        <begin position="24"/>
        <end position="149"/>
    </location>
</feature>
<feature type="signal peptide" evidence="1">
    <location>
        <begin position="1"/>
        <end position="23"/>
    </location>
</feature>
<accession>A0A1C7PF54</accession>
<protein>
    <submittedName>
        <fullName evidence="2">Uncharacterized protein</fullName>
    </submittedName>
</protein>
<evidence type="ECO:0000256" key="1">
    <source>
        <dbReference type="SAM" id="SignalP"/>
    </source>
</evidence>
<gene>
    <name evidence="2" type="ORF">PYTT_0691</name>
</gene>
<dbReference type="STRING" id="1679444.PYTT_0691"/>